<dbReference type="AlphaFoldDB" id="A0A5C6U1B1"/>
<reference evidence="1 2" key="1">
    <citation type="submission" date="2019-08" db="EMBL/GenBank/DDBJ databases">
        <authorList>
            <person name="Khan S.A."/>
            <person name="Jeon C.O."/>
            <person name="Jeong S.E."/>
        </authorList>
    </citation>
    <scope>NUCLEOTIDE SEQUENCE [LARGE SCALE GENOMIC DNA]</scope>
    <source>
        <strain evidence="2">IMCC1728</strain>
    </source>
</reference>
<proteinExistence type="predicted"/>
<keyword evidence="2" id="KW-1185">Reference proteome</keyword>
<protein>
    <submittedName>
        <fullName evidence="1">Uncharacterized protein</fullName>
    </submittedName>
</protein>
<comment type="caution">
    <text evidence="1">The sequence shown here is derived from an EMBL/GenBank/DDBJ whole genome shotgun (WGS) entry which is preliminary data.</text>
</comment>
<dbReference type="EMBL" id="VOPW01000001">
    <property type="protein sequence ID" value="TXC66340.1"/>
    <property type="molecule type" value="Genomic_DNA"/>
</dbReference>
<accession>A0A5C6U1B1</accession>
<name>A0A5C6U1B1_9BURK</name>
<evidence type="ECO:0000313" key="1">
    <source>
        <dbReference type="EMBL" id="TXC66340.1"/>
    </source>
</evidence>
<dbReference type="Proteomes" id="UP000321832">
    <property type="component" value="Unassembled WGS sequence"/>
</dbReference>
<gene>
    <name evidence="1" type="ORF">FSC37_12030</name>
</gene>
<organism evidence="1 2">
    <name type="scientific">Piscinibacter aquaticus</name>
    <dbReference type="NCBI Taxonomy" id="392597"/>
    <lineage>
        <taxon>Bacteria</taxon>
        <taxon>Pseudomonadati</taxon>
        <taxon>Pseudomonadota</taxon>
        <taxon>Betaproteobacteria</taxon>
        <taxon>Burkholderiales</taxon>
        <taxon>Sphaerotilaceae</taxon>
        <taxon>Piscinibacter</taxon>
    </lineage>
</organism>
<sequence>MNDQMPVRAYKESRIEDEPILGPVLALPDGRIQPLTWLERLLVRLHLTDAKALEARYWKPASA</sequence>
<evidence type="ECO:0000313" key="2">
    <source>
        <dbReference type="Proteomes" id="UP000321832"/>
    </source>
</evidence>